<feature type="compositionally biased region" description="Polar residues" evidence="1">
    <location>
        <begin position="38"/>
        <end position="67"/>
    </location>
</feature>
<evidence type="ECO:0000256" key="1">
    <source>
        <dbReference type="SAM" id="MobiDB-lite"/>
    </source>
</evidence>
<evidence type="ECO:0000313" key="3">
    <source>
        <dbReference type="Proteomes" id="UP000838878"/>
    </source>
</evidence>
<accession>A0A8J9YII4</accession>
<dbReference type="Proteomes" id="UP000838878">
    <property type="component" value="Chromosome 7"/>
</dbReference>
<dbReference type="InterPro" id="IPR036691">
    <property type="entry name" value="Endo/exonu/phosph_ase_sf"/>
</dbReference>
<keyword evidence="3" id="KW-1185">Reference proteome</keyword>
<feature type="non-terminal residue" evidence="2">
    <location>
        <position position="337"/>
    </location>
</feature>
<feature type="compositionally biased region" description="Low complexity" evidence="1">
    <location>
        <begin position="24"/>
        <end position="34"/>
    </location>
</feature>
<dbReference type="OrthoDB" id="7476844at2759"/>
<feature type="region of interest" description="Disordered" evidence="1">
    <location>
        <begin position="88"/>
        <end position="118"/>
    </location>
</feature>
<name>A0A8J9YII4_9NEOP</name>
<protein>
    <recommendedName>
        <fullName evidence="4">Endonuclease/exonuclease/phosphatase domain-containing protein</fullName>
    </recommendedName>
</protein>
<gene>
    <name evidence="2" type="ORF">BINO364_LOCUS14236</name>
</gene>
<proteinExistence type="predicted"/>
<evidence type="ECO:0000313" key="2">
    <source>
        <dbReference type="EMBL" id="CAH0729086.1"/>
    </source>
</evidence>
<organism evidence="2 3">
    <name type="scientific">Brenthis ino</name>
    <name type="common">lesser marbled fritillary</name>
    <dbReference type="NCBI Taxonomy" id="405034"/>
    <lineage>
        <taxon>Eukaryota</taxon>
        <taxon>Metazoa</taxon>
        <taxon>Ecdysozoa</taxon>
        <taxon>Arthropoda</taxon>
        <taxon>Hexapoda</taxon>
        <taxon>Insecta</taxon>
        <taxon>Pterygota</taxon>
        <taxon>Neoptera</taxon>
        <taxon>Endopterygota</taxon>
        <taxon>Lepidoptera</taxon>
        <taxon>Glossata</taxon>
        <taxon>Ditrysia</taxon>
        <taxon>Papilionoidea</taxon>
        <taxon>Nymphalidae</taxon>
        <taxon>Heliconiinae</taxon>
        <taxon>Argynnini</taxon>
        <taxon>Brenthis</taxon>
    </lineage>
</organism>
<dbReference type="EMBL" id="OV170227">
    <property type="protein sequence ID" value="CAH0729086.1"/>
    <property type="molecule type" value="Genomic_DNA"/>
</dbReference>
<reference evidence="2" key="1">
    <citation type="submission" date="2021-12" db="EMBL/GenBank/DDBJ databases">
        <authorList>
            <person name="Martin H S."/>
        </authorList>
    </citation>
    <scope>NUCLEOTIDE SEQUENCE</scope>
</reference>
<sequence>MLESYYEMCSGPVGLQYVPMNKKANNASSSSSSKAKNHSTPTKNELSPASMQSVSFQCEQANGTAKDTSGHMEARTAVSNNAIGVSETSNGCSTRRCGESGTATGGGEAQPQGTAVSTGPVSELELDCARASIDKSAILPSVNSKTAVTNMLPSLLLNKNVSQDARNCSQVTKENSEWSATLVCLQETWLLNHDCTVSVDFEYIGKSSVDNGELLVGRPYGGVAILWRKGIFDSVSAINCNSDRLLAIKATIGGRSILVFCVYMPVKARENLPIFTDILSKISSIEEGSGVQSVIILGDFNAQPGQLFFTKLNSFCTDRSWVCADIEFLGIHSDTFT</sequence>
<feature type="region of interest" description="Disordered" evidence="1">
    <location>
        <begin position="24"/>
        <end position="70"/>
    </location>
</feature>
<dbReference type="AlphaFoldDB" id="A0A8J9YII4"/>
<dbReference type="Gene3D" id="3.60.10.10">
    <property type="entry name" value="Endonuclease/exonuclease/phosphatase"/>
    <property type="match status" value="1"/>
</dbReference>
<evidence type="ECO:0008006" key="4">
    <source>
        <dbReference type="Google" id="ProtNLM"/>
    </source>
</evidence>
<dbReference type="SUPFAM" id="SSF56219">
    <property type="entry name" value="DNase I-like"/>
    <property type="match status" value="1"/>
</dbReference>